<name>A0ABZ2ZXC1_9MICC</name>
<comment type="subcellular location">
    <subcellularLocation>
        <location evidence="1 7">Cell membrane</location>
        <topology evidence="1 7">Multi-pass membrane protein</topology>
    </subcellularLocation>
</comment>
<evidence type="ECO:0000256" key="8">
    <source>
        <dbReference type="SAM" id="MobiDB-lite"/>
    </source>
</evidence>
<dbReference type="InterPro" id="IPR045324">
    <property type="entry name" value="Small_multidrug_res"/>
</dbReference>
<evidence type="ECO:0000256" key="9">
    <source>
        <dbReference type="SAM" id="Phobius"/>
    </source>
</evidence>
<dbReference type="Pfam" id="PF00893">
    <property type="entry name" value="Multi_Drug_Res"/>
    <property type="match status" value="1"/>
</dbReference>
<feature type="transmembrane region" description="Helical" evidence="9">
    <location>
        <begin position="27"/>
        <end position="46"/>
    </location>
</feature>
<evidence type="ECO:0000256" key="5">
    <source>
        <dbReference type="ARBA" id="ARBA00022989"/>
    </source>
</evidence>
<dbReference type="InterPro" id="IPR000390">
    <property type="entry name" value="Small_drug/metabolite_transptr"/>
</dbReference>
<feature type="transmembrane region" description="Helical" evidence="9">
    <location>
        <begin position="58"/>
        <end position="77"/>
    </location>
</feature>
<evidence type="ECO:0000256" key="3">
    <source>
        <dbReference type="ARBA" id="ARBA00022475"/>
    </source>
</evidence>
<sequence length="128" mass="13200">MPWIVLLLSAVLEAVWATALDASAGFTVLVPSLIFLAAGILSMVGLSYAMNFIPISTAYAVWTGLGAVLTVAYAMVFGNEQPGLLKILFLAGIIGCVVGLKFVESPAKAQGQEDADGGQSPAEPETGQ</sequence>
<dbReference type="SUPFAM" id="SSF103481">
    <property type="entry name" value="Multidrug resistance efflux transporter EmrE"/>
    <property type="match status" value="1"/>
</dbReference>
<feature type="transmembrane region" description="Helical" evidence="9">
    <location>
        <begin position="83"/>
        <end position="103"/>
    </location>
</feature>
<evidence type="ECO:0000256" key="6">
    <source>
        <dbReference type="ARBA" id="ARBA00023136"/>
    </source>
</evidence>
<evidence type="ECO:0000256" key="1">
    <source>
        <dbReference type="ARBA" id="ARBA00004651"/>
    </source>
</evidence>
<keyword evidence="4 7" id="KW-0812">Transmembrane</keyword>
<keyword evidence="5 9" id="KW-1133">Transmembrane helix</keyword>
<dbReference type="PANTHER" id="PTHR30561:SF0">
    <property type="entry name" value="GUANIDINIUM EXPORTER"/>
    <property type="match status" value="1"/>
</dbReference>
<feature type="region of interest" description="Disordered" evidence="8">
    <location>
        <begin position="109"/>
        <end position="128"/>
    </location>
</feature>
<dbReference type="EMBL" id="CP151657">
    <property type="protein sequence ID" value="WZP15830.1"/>
    <property type="molecule type" value="Genomic_DNA"/>
</dbReference>
<evidence type="ECO:0000256" key="7">
    <source>
        <dbReference type="RuleBase" id="RU003942"/>
    </source>
</evidence>
<dbReference type="RefSeq" id="WP_342023482.1">
    <property type="nucleotide sequence ID" value="NZ_CP151657.1"/>
</dbReference>
<evidence type="ECO:0000313" key="11">
    <source>
        <dbReference type="Proteomes" id="UP001448858"/>
    </source>
</evidence>
<accession>A0ABZ2ZXC1</accession>
<keyword evidence="6 9" id="KW-0472">Membrane</keyword>
<protein>
    <submittedName>
        <fullName evidence="10">Multidrug efflux SMR transporter</fullName>
    </submittedName>
</protein>
<evidence type="ECO:0000256" key="2">
    <source>
        <dbReference type="ARBA" id="ARBA00022448"/>
    </source>
</evidence>
<gene>
    <name evidence="10" type="ORF">AAE021_17055</name>
</gene>
<comment type="similarity">
    <text evidence="7">Belongs to the drug/metabolite transporter (DMT) superfamily. Small multidrug resistance (SMR) (TC 2.A.7.1) family.</text>
</comment>
<keyword evidence="2" id="KW-0813">Transport</keyword>
<evidence type="ECO:0000256" key="4">
    <source>
        <dbReference type="ARBA" id="ARBA00022692"/>
    </source>
</evidence>
<keyword evidence="3" id="KW-1003">Cell membrane</keyword>
<dbReference type="PANTHER" id="PTHR30561">
    <property type="entry name" value="SMR FAMILY PROTON-DEPENDENT DRUG EFFLUX TRANSPORTER SUGE"/>
    <property type="match status" value="1"/>
</dbReference>
<reference evidence="10 11" key="1">
    <citation type="submission" date="2024-04" db="EMBL/GenBank/DDBJ databases">
        <title>Arthrobacter sp. from Plains bison fecal sample.</title>
        <authorList>
            <person name="Ruzzini A."/>
        </authorList>
    </citation>
    <scope>NUCLEOTIDE SEQUENCE [LARGE SCALE GENOMIC DNA]</scope>
    <source>
        <strain evidence="10 11">EINP1</strain>
    </source>
</reference>
<dbReference type="InterPro" id="IPR037185">
    <property type="entry name" value="EmrE-like"/>
</dbReference>
<dbReference type="Gene3D" id="1.10.3730.20">
    <property type="match status" value="1"/>
</dbReference>
<organism evidence="10 11">
    <name type="scientific">Arthrobacter citreus</name>
    <dbReference type="NCBI Taxonomy" id="1670"/>
    <lineage>
        <taxon>Bacteria</taxon>
        <taxon>Bacillati</taxon>
        <taxon>Actinomycetota</taxon>
        <taxon>Actinomycetes</taxon>
        <taxon>Micrococcales</taxon>
        <taxon>Micrococcaceae</taxon>
        <taxon>Arthrobacter</taxon>
    </lineage>
</organism>
<evidence type="ECO:0000313" key="10">
    <source>
        <dbReference type="EMBL" id="WZP15830.1"/>
    </source>
</evidence>
<dbReference type="Proteomes" id="UP001448858">
    <property type="component" value="Chromosome"/>
</dbReference>
<keyword evidence="11" id="KW-1185">Reference proteome</keyword>
<proteinExistence type="inferred from homology"/>